<evidence type="ECO:0000256" key="1">
    <source>
        <dbReference type="ARBA" id="ARBA00012244"/>
    </source>
</evidence>
<evidence type="ECO:0000313" key="11">
    <source>
        <dbReference type="Proteomes" id="UP000197032"/>
    </source>
</evidence>
<keyword evidence="5" id="KW-0479">Metal-binding</keyword>
<keyword evidence="11" id="KW-1185">Reference proteome</keyword>
<dbReference type="EMBL" id="BDGJ01000035">
    <property type="protein sequence ID" value="GAW91835.1"/>
    <property type="molecule type" value="Genomic_DNA"/>
</dbReference>
<dbReference type="PANTHER" id="PTHR42281">
    <property type="match status" value="1"/>
</dbReference>
<evidence type="ECO:0000259" key="8">
    <source>
        <dbReference type="Pfam" id="PF18537"/>
    </source>
</evidence>
<feature type="domain" description="Carbon monoxide dehydrogenase subunit alpha ,N-terminal" evidence="8">
    <location>
        <begin position="41"/>
        <end position="123"/>
    </location>
</feature>
<keyword evidence="4" id="KW-0808">Transferase</keyword>
<evidence type="ECO:0000256" key="3">
    <source>
        <dbReference type="ARBA" id="ARBA00022596"/>
    </source>
</evidence>
<dbReference type="GO" id="GO:0051539">
    <property type="term" value="F:4 iron, 4 sulfur cluster binding"/>
    <property type="evidence" value="ECO:0007669"/>
    <property type="project" value="UniProtKB-KW"/>
</dbReference>
<evidence type="ECO:0000256" key="7">
    <source>
        <dbReference type="ARBA" id="ARBA00023014"/>
    </source>
</evidence>
<keyword evidence="3" id="KW-0533">Nickel</keyword>
<dbReference type="SUPFAM" id="SSF56821">
    <property type="entry name" value="Prismane protein-like"/>
    <property type="match status" value="1"/>
</dbReference>
<sequence>MSQEAKNFDAIYEGAIEPGKEPKKLFREVYNGAITAVSYAEILLNKAIRKYGPDHPVGYPDTAYYLPVIRCLSGEEVKKLGDLPPILNRMRAQIKSELTFENARLAGEATWYAAEIIEALRYLKYDPEKPLAPEPWTGFIGDPVVRRFGIKMVDWTIPGEAVIIGRAKDSKKLAKIVNDLMSKGFMLFLCDEVIEQLLEENIKLGVDYIAYPLGNFTQVVHAANYALRAGMMFGGIAPGLREEHRDYQRRRVRAFVLYLGEHDMVKTAACMGAIFVGFPVITDQELAEDEQIPDWFISQPDYDKMVQTALEVRGIKLTITEIDIPINFGPAFEGETIRKGDMYVEMGGQRTTAFELVRTVGEDEIEDGKIEVVGPEIDEFKEGDRLPLGIIVDIYGRKMQEDFEGVLERRIHDFINYGEGLWHTGQRAINWLRISKEAVAKGFKFRHYGEILIAKMKEEFPAIVDRVQVTIYTDPEQVEEKIKIAREKYRQRDERLKGLTDESVDTFYSCVLCQSFAPNHVCIVTPERVGLCGAVSWLDAKASYEINNAGPNQPIPKGEAIDPVKGMWKSVNEYVYKNSNRNLEEVNIYSMMDKPMTSCGCFEAIMAIVPECNGIMITTREHGGMTPCGMTFSTLAGSIGGGVQTPGFMGIGRSYIVSKKFIPADGGIARIVWMPKELKEFLREDFVKRSVEEGLGEDFIDKIADETVGTTAEEILPFLEEKGHPALTMDPLM</sequence>
<dbReference type="EC" id="2.3.1.169" evidence="1"/>
<dbReference type="InterPro" id="IPR004461">
    <property type="entry name" value="CO_DH/Ac-CoA_synth_bsu"/>
</dbReference>
<dbReference type="OrthoDB" id="9759545at2"/>
<feature type="domain" description="CO dehydrogenase/acetyl-CoA synthase complex beta subunit C-terminal" evidence="9">
    <location>
        <begin position="489"/>
        <end position="733"/>
    </location>
</feature>
<comment type="caution">
    <text evidence="10">The sequence shown here is derived from an EMBL/GenBank/DDBJ whole genome shotgun (WGS) entry which is preliminary data.</text>
</comment>
<reference evidence="11" key="1">
    <citation type="journal article" date="2017" name="Appl. Environ. Microbiol.">
        <title>Genomic analysis of Calderihabitans maritimus KKC1, a thermophilic hydrogenogenic carboxydotrophic bacterium isolated from marine sediment.</title>
        <authorList>
            <person name="Omae K."/>
            <person name="Yoneda Y."/>
            <person name="Fukuyama Y."/>
            <person name="Yoshida T."/>
            <person name="Sako Y."/>
        </authorList>
    </citation>
    <scope>NUCLEOTIDE SEQUENCE [LARGE SCALE GENOMIC DNA]</scope>
    <source>
        <strain evidence="11">KKC1</strain>
    </source>
</reference>
<protein>
    <recommendedName>
        <fullName evidence="1">CO-methylating acetyl-CoA synthase</fullName>
        <ecNumber evidence="1">2.3.1.169</ecNumber>
    </recommendedName>
</protein>
<dbReference type="InterPro" id="IPR038571">
    <property type="entry name" value="CO_DH/Ac-CoA_synth_bsu_3_sf"/>
</dbReference>
<evidence type="ECO:0000313" key="10">
    <source>
        <dbReference type="EMBL" id="GAW91835.1"/>
    </source>
</evidence>
<evidence type="ECO:0000256" key="4">
    <source>
        <dbReference type="ARBA" id="ARBA00022679"/>
    </source>
</evidence>
<dbReference type="CDD" id="cd01917">
    <property type="entry name" value="ACS_2"/>
    <property type="match status" value="1"/>
</dbReference>
<dbReference type="InterPro" id="IPR016099">
    <property type="entry name" value="Prismane-like_a/b-sand"/>
</dbReference>
<dbReference type="Pfam" id="PF19436">
    <property type="entry name" value="ACS_CODH_B_C"/>
    <property type="match status" value="1"/>
</dbReference>
<dbReference type="GO" id="GO:0046872">
    <property type="term" value="F:metal ion binding"/>
    <property type="evidence" value="ECO:0007669"/>
    <property type="project" value="UniProtKB-KW"/>
</dbReference>
<dbReference type="PANTHER" id="PTHR42281:SF1">
    <property type="entry name" value="ACETYL-COA DECARBONYLASE_SYNTHASE COMPLEX SUBUNIT BETA 1"/>
    <property type="match status" value="1"/>
</dbReference>
<name>A0A1Z5HR90_9FIRM</name>
<organism evidence="10 11">
    <name type="scientific">Calderihabitans maritimus</name>
    <dbReference type="NCBI Taxonomy" id="1246530"/>
    <lineage>
        <taxon>Bacteria</taxon>
        <taxon>Bacillati</taxon>
        <taxon>Bacillota</taxon>
        <taxon>Clostridia</taxon>
        <taxon>Neomoorellales</taxon>
        <taxon>Calderihabitantaceae</taxon>
        <taxon>Calderihabitans</taxon>
    </lineage>
</organism>
<evidence type="ECO:0000256" key="6">
    <source>
        <dbReference type="ARBA" id="ARBA00023004"/>
    </source>
</evidence>
<dbReference type="Gene3D" id="3.40.1470.10">
    <property type="entry name" value="Bifunctional carbon monoxide dehydrogenase/acetyl-coa synthase(codh/acs), Chain M, domain 5"/>
    <property type="match status" value="1"/>
</dbReference>
<dbReference type="NCBIfam" id="NF007078">
    <property type="entry name" value="PRK09529.1"/>
    <property type="match status" value="1"/>
</dbReference>
<gene>
    <name evidence="10" type="ORF">KKC1_09950</name>
</gene>
<dbReference type="NCBIfam" id="TIGR00316">
    <property type="entry name" value="cdhC"/>
    <property type="match status" value="1"/>
</dbReference>
<dbReference type="GO" id="GO:0043885">
    <property type="term" value="F:anaerobic carbon-monoxide dehydrogenase activity"/>
    <property type="evidence" value="ECO:0007669"/>
    <property type="project" value="InterPro"/>
</dbReference>
<dbReference type="Gene3D" id="3.30.1650.10">
    <property type="entry name" value="Bifunctional carbon monoxide dehydrogenase/acetyl-coa synthase(codh/acs), Chain M, domain 3"/>
    <property type="match status" value="1"/>
</dbReference>
<dbReference type="Pfam" id="PF18537">
    <property type="entry name" value="CODH_A_N"/>
    <property type="match status" value="1"/>
</dbReference>
<dbReference type="Gene3D" id="3.40.50.2030">
    <property type="match status" value="1"/>
</dbReference>
<evidence type="ECO:0000256" key="2">
    <source>
        <dbReference type="ARBA" id="ARBA00022485"/>
    </source>
</evidence>
<evidence type="ECO:0000259" key="9">
    <source>
        <dbReference type="Pfam" id="PF19436"/>
    </source>
</evidence>
<dbReference type="GO" id="GO:0006084">
    <property type="term" value="P:acetyl-CoA metabolic process"/>
    <property type="evidence" value="ECO:0007669"/>
    <property type="project" value="InterPro"/>
</dbReference>
<dbReference type="Pfam" id="PF03598">
    <property type="entry name" value="CdhC"/>
    <property type="match status" value="1"/>
</dbReference>
<dbReference type="InterPro" id="IPR045822">
    <property type="entry name" value="ACS_CODH_B_C"/>
</dbReference>
<dbReference type="Gene3D" id="3.40.970.20">
    <property type="entry name" value="Carbon monoxide dehydrogenase alpha subunit. Chain D, domain 4"/>
    <property type="match status" value="1"/>
</dbReference>
<dbReference type="InterPro" id="IPR041350">
    <property type="entry name" value="CODH_A_N"/>
</dbReference>
<dbReference type="RefSeq" id="WP_088553305.1">
    <property type="nucleotide sequence ID" value="NZ_BDGJ01000035.1"/>
</dbReference>
<dbReference type="InterPro" id="IPR011254">
    <property type="entry name" value="Prismane-like_sf"/>
</dbReference>
<evidence type="ECO:0000256" key="5">
    <source>
        <dbReference type="ARBA" id="ARBA00022723"/>
    </source>
</evidence>
<accession>A0A1Z5HR90</accession>
<keyword evidence="2" id="KW-0004">4Fe-4S</keyword>
<dbReference type="NCBIfam" id="NF003379">
    <property type="entry name" value="PRK04456.1"/>
    <property type="match status" value="1"/>
</dbReference>
<proteinExistence type="predicted"/>
<dbReference type="GO" id="GO:0043884">
    <property type="term" value="F:CO-methylating acetyl-CoA synthase activity"/>
    <property type="evidence" value="ECO:0007669"/>
    <property type="project" value="UniProtKB-EC"/>
</dbReference>
<dbReference type="Gene3D" id="1.10.8.190">
    <property type="entry name" value="Carbon monoxide dehydrogenase alpha subunit. Chain M, domain 1"/>
    <property type="match status" value="1"/>
</dbReference>
<keyword evidence="6" id="KW-0408">Iron</keyword>
<dbReference type="AlphaFoldDB" id="A0A1Z5HR90"/>
<keyword evidence="7" id="KW-0411">Iron-sulfur</keyword>
<dbReference type="Proteomes" id="UP000197032">
    <property type="component" value="Unassembled WGS sequence"/>
</dbReference>
<dbReference type="NCBIfam" id="NF040764">
    <property type="entry name" value="CODH_ACS_al_bet"/>
    <property type="match status" value="1"/>
</dbReference>